<name>A0A081Q6A7_STRMT</name>
<dbReference type="SMART" id="SM00901">
    <property type="entry name" value="FRG"/>
    <property type="match status" value="1"/>
</dbReference>
<evidence type="ECO:0000259" key="2">
    <source>
        <dbReference type="SMART" id="SM00901"/>
    </source>
</evidence>
<evidence type="ECO:0000256" key="1">
    <source>
        <dbReference type="SAM" id="Coils"/>
    </source>
</evidence>
<dbReference type="EMBL" id="JPFU01000003">
    <property type="protein sequence ID" value="KEQ38480.1"/>
    <property type="molecule type" value="Genomic_DNA"/>
</dbReference>
<dbReference type="InterPro" id="IPR014966">
    <property type="entry name" value="FRG-dom"/>
</dbReference>
<dbReference type="OrthoDB" id="9816036at2"/>
<dbReference type="Proteomes" id="UP000028090">
    <property type="component" value="Unassembled WGS sequence"/>
</dbReference>
<accession>A0A081Q6A7</accession>
<comment type="caution">
    <text evidence="3">The sequence shown here is derived from an EMBL/GenBank/DDBJ whole genome shotgun (WGS) entry which is preliminary data.</text>
</comment>
<dbReference type="RefSeq" id="WP_050492327.1">
    <property type="nucleotide sequence ID" value="NZ_JPFU01000003.1"/>
</dbReference>
<evidence type="ECO:0000313" key="3">
    <source>
        <dbReference type="EMBL" id="KEQ38480.1"/>
    </source>
</evidence>
<gene>
    <name evidence="3" type="ORF">SK629_0213</name>
</gene>
<dbReference type="Pfam" id="PF08867">
    <property type="entry name" value="FRG"/>
    <property type="match status" value="1"/>
</dbReference>
<protein>
    <submittedName>
        <fullName evidence="3">FRG domain protein</fullName>
    </submittedName>
</protein>
<dbReference type="PATRIC" id="fig|28037.95.peg.184"/>
<feature type="domain" description="FRG" evidence="2">
    <location>
        <begin position="109"/>
        <end position="235"/>
    </location>
</feature>
<dbReference type="AlphaFoldDB" id="A0A081Q6A7"/>
<organism evidence="3 4">
    <name type="scientific">Streptococcus mitis</name>
    <dbReference type="NCBI Taxonomy" id="28037"/>
    <lineage>
        <taxon>Bacteria</taxon>
        <taxon>Bacillati</taxon>
        <taxon>Bacillota</taxon>
        <taxon>Bacilli</taxon>
        <taxon>Lactobacillales</taxon>
        <taxon>Streptococcaceae</taxon>
        <taxon>Streptococcus</taxon>
        <taxon>Streptococcus mitis group</taxon>
    </lineage>
</organism>
<feature type="coiled-coil region" evidence="1">
    <location>
        <begin position="300"/>
        <end position="358"/>
    </location>
</feature>
<sequence>MRIEGDFYSILGSYYDGASDEKIERDINSKLFQTQNIYIKIHPIFLQKKKLKITSLEFKGDNLEIENTINEINLDIQRQGDNSKGYKCEEPNTWSVFYLLKELITALSSSNYNFYRGQGSNWATRPSIFRPLKLIGDIEDEINFYEDFEKLYQQVSREYPDNIKYIELEHDELIDERADELATLQHYGLPTSLLDVTENPFIALLFMLESDEFSNPQIEFYKFNPQKDADDSLLTFTHKKNNNKRIKAQKGAFINYDKINRFIKIDGKEWNLSDRYRKIDRILVEIILDLEGYKSYLDSLRLDSKELKKKEELLKIIKEEKDKFFPEEGGSATQEEIKKNKNEIFENLRQELMKKLNEFHYFQRDLYPDFNDYLVHLKKKYKPYSSQSSFTL</sequence>
<proteinExistence type="predicted"/>
<keyword evidence="1" id="KW-0175">Coiled coil</keyword>
<reference evidence="3 4" key="1">
    <citation type="submission" date="2014-05" db="EMBL/GenBank/DDBJ databases">
        <authorList>
            <person name="Daugherty S.C."/>
            <person name="Tallon L.J."/>
            <person name="Sadzewicz L."/>
            <person name="Kilian M."/>
            <person name="Tettelin H."/>
        </authorList>
    </citation>
    <scope>NUCLEOTIDE SEQUENCE [LARGE SCALE GENOMIC DNA]</scope>
    <source>
        <strain evidence="3 4">SK629</strain>
    </source>
</reference>
<evidence type="ECO:0000313" key="4">
    <source>
        <dbReference type="Proteomes" id="UP000028090"/>
    </source>
</evidence>